<keyword evidence="1" id="KW-0812">Transmembrane</keyword>
<feature type="domain" description="Thioredoxin-like fold" evidence="2">
    <location>
        <begin position="67"/>
        <end position="138"/>
    </location>
</feature>
<evidence type="ECO:0000259" key="2">
    <source>
        <dbReference type="Pfam" id="PF13098"/>
    </source>
</evidence>
<organism evidence="3">
    <name type="scientific">viral metagenome</name>
    <dbReference type="NCBI Taxonomy" id="1070528"/>
    <lineage>
        <taxon>unclassified sequences</taxon>
        <taxon>metagenomes</taxon>
        <taxon>organismal metagenomes</taxon>
    </lineage>
</organism>
<proteinExistence type="predicted"/>
<dbReference type="AlphaFoldDB" id="A0A6C0EMW4"/>
<dbReference type="EMBL" id="MN738902">
    <property type="protein sequence ID" value="QHT30516.1"/>
    <property type="molecule type" value="Genomic_DNA"/>
</dbReference>
<feature type="transmembrane region" description="Helical" evidence="1">
    <location>
        <begin position="26"/>
        <end position="49"/>
    </location>
</feature>
<dbReference type="CDD" id="cd02961">
    <property type="entry name" value="PDI_a_family"/>
    <property type="match status" value="1"/>
</dbReference>
<sequence length="171" mass="19810">MVSSSFKSKFNSRSNYVSKTESGTSAGFWILAIVLIVLIIVAIMSGTIYKQYERFTNTNANIYVKSYTLQYYCMERCVHCKNFEDSIWSDFSKKINNNPGNYHFDTIKYDITDNAKGSELGTKYNINSTPTIFLFNKETGSVYTFDDDRTEAKLLQFANNIIKSDHYDWKF</sequence>
<accession>A0A6C0EMW4</accession>
<dbReference type="Pfam" id="PF13098">
    <property type="entry name" value="Thioredoxin_2"/>
    <property type="match status" value="1"/>
</dbReference>
<keyword evidence="1" id="KW-1133">Transmembrane helix</keyword>
<dbReference type="InterPro" id="IPR036249">
    <property type="entry name" value="Thioredoxin-like_sf"/>
</dbReference>
<evidence type="ECO:0000256" key="1">
    <source>
        <dbReference type="SAM" id="Phobius"/>
    </source>
</evidence>
<dbReference type="Gene3D" id="3.40.30.10">
    <property type="entry name" value="Glutaredoxin"/>
    <property type="match status" value="1"/>
</dbReference>
<keyword evidence="1" id="KW-0472">Membrane</keyword>
<dbReference type="SUPFAM" id="SSF52833">
    <property type="entry name" value="Thioredoxin-like"/>
    <property type="match status" value="1"/>
</dbReference>
<evidence type="ECO:0000313" key="3">
    <source>
        <dbReference type="EMBL" id="QHT30516.1"/>
    </source>
</evidence>
<name>A0A6C0EMW4_9ZZZZ</name>
<reference evidence="3" key="1">
    <citation type="journal article" date="2020" name="Nature">
        <title>Giant virus diversity and host interactions through global metagenomics.</title>
        <authorList>
            <person name="Schulz F."/>
            <person name="Roux S."/>
            <person name="Paez-Espino D."/>
            <person name="Jungbluth S."/>
            <person name="Walsh D.A."/>
            <person name="Denef V.J."/>
            <person name="McMahon K.D."/>
            <person name="Konstantinidis K.T."/>
            <person name="Eloe-Fadrosh E.A."/>
            <person name="Kyrpides N.C."/>
            <person name="Woyke T."/>
        </authorList>
    </citation>
    <scope>NUCLEOTIDE SEQUENCE</scope>
    <source>
        <strain evidence="3">GVMAG-M-3300009151-35</strain>
    </source>
</reference>
<dbReference type="InterPro" id="IPR012336">
    <property type="entry name" value="Thioredoxin-like_fold"/>
</dbReference>
<protein>
    <recommendedName>
        <fullName evidence="2">Thioredoxin-like fold domain-containing protein</fullName>
    </recommendedName>
</protein>